<accession>A0A4U5M7N0</accession>
<evidence type="ECO:0000259" key="10">
    <source>
        <dbReference type="PROSITE" id="PS50004"/>
    </source>
</evidence>
<keyword evidence="6" id="KW-0770">Synapse</keyword>
<dbReference type="GO" id="GO:0008021">
    <property type="term" value="C:synaptic vesicle"/>
    <property type="evidence" value="ECO:0007669"/>
    <property type="project" value="InterPro"/>
</dbReference>
<reference evidence="13 14" key="2">
    <citation type="journal article" date="2019" name="G3 (Bethesda)">
        <title>Hybrid Assembly of the Genome of the Entomopathogenic Nematode Steinernema carpocapsae Identifies the X-Chromosome.</title>
        <authorList>
            <person name="Serra L."/>
            <person name="Macchietto M."/>
            <person name="Macias-Munoz A."/>
            <person name="McGill C.J."/>
            <person name="Rodriguez I.M."/>
            <person name="Rodriguez B."/>
            <person name="Murad R."/>
            <person name="Mortazavi A."/>
        </authorList>
    </citation>
    <scope>NUCLEOTIDE SEQUENCE [LARGE SCALE GENOMIC DNA]</scope>
    <source>
        <strain evidence="13 14">ALL</strain>
    </source>
</reference>
<comment type="caution">
    <text evidence="13">The sequence shown here is derived from an EMBL/GenBank/DDBJ whole genome shotgun (WGS) entry which is preliminary data.</text>
</comment>
<evidence type="ECO:0000256" key="5">
    <source>
        <dbReference type="ARBA" id="ARBA00022837"/>
    </source>
</evidence>
<dbReference type="GO" id="GO:0006887">
    <property type="term" value="P:exocytosis"/>
    <property type="evidence" value="ECO:0007669"/>
    <property type="project" value="InterPro"/>
</dbReference>
<evidence type="ECO:0000259" key="11">
    <source>
        <dbReference type="PROSITE" id="PS50178"/>
    </source>
</evidence>
<evidence type="ECO:0000259" key="12">
    <source>
        <dbReference type="PROSITE" id="PS50916"/>
    </source>
</evidence>
<reference evidence="13 14" key="1">
    <citation type="journal article" date="2015" name="Genome Biol.">
        <title>Comparative genomics of Steinernema reveals deeply conserved gene regulatory networks.</title>
        <authorList>
            <person name="Dillman A.R."/>
            <person name="Macchietto M."/>
            <person name="Porter C.F."/>
            <person name="Rogers A."/>
            <person name="Williams B."/>
            <person name="Antoshechkin I."/>
            <person name="Lee M.M."/>
            <person name="Goodwin Z."/>
            <person name="Lu X."/>
            <person name="Lewis E.E."/>
            <person name="Goodrich-Blair H."/>
            <person name="Stock S.P."/>
            <person name="Adams B.J."/>
            <person name="Sternberg P.W."/>
            <person name="Mortazavi A."/>
        </authorList>
    </citation>
    <scope>NUCLEOTIDE SEQUENCE [LARGE SCALE GENOMIC DNA]</scope>
    <source>
        <strain evidence="13 14">ALL</strain>
    </source>
</reference>
<dbReference type="InterPro" id="IPR035892">
    <property type="entry name" value="C2_domain_sf"/>
</dbReference>
<dbReference type="PRINTS" id="PR00360">
    <property type="entry name" value="C2DOMAIN"/>
</dbReference>
<evidence type="ECO:0000313" key="14">
    <source>
        <dbReference type="Proteomes" id="UP000298663"/>
    </source>
</evidence>
<dbReference type="InterPro" id="IPR043566">
    <property type="entry name" value="Rabphilin/DOC2/Noc2"/>
</dbReference>
<evidence type="ECO:0000256" key="9">
    <source>
        <dbReference type="SAM" id="MobiDB-lite"/>
    </source>
</evidence>
<gene>
    <name evidence="13" type="ORF">L596_025390</name>
</gene>
<dbReference type="InterPro" id="IPR010911">
    <property type="entry name" value="Rab_BD"/>
</dbReference>
<dbReference type="PROSITE" id="PS50916">
    <property type="entry name" value="RABBD"/>
    <property type="match status" value="1"/>
</dbReference>
<feature type="compositionally biased region" description="Polar residues" evidence="9">
    <location>
        <begin position="674"/>
        <end position="694"/>
    </location>
</feature>
<feature type="compositionally biased region" description="Polar residues" evidence="9">
    <location>
        <begin position="328"/>
        <end position="337"/>
    </location>
</feature>
<dbReference type="CDD" id="cd08384">
    <property type="entry name" value="C2B_Rabphilin_Doc2"/>
    <property type="match status" value="1"/>
</dbReference>
<protein>
    <recommendedName>
        <fullName evidence="15">Rabphilin</fullName>
    </recommendedName>
</protein>
<feature type="compositionally biased region" description="Polar residues" evidence="9">
    <location>
        <begin position="428"/>
        <end position="448"/>
    </location>
</feature>
<dbReference type="GO" id="GO:0006886">
    <property type="term" value="P:intracellular protein transport"/>
    <property type="evidence" value="ECO:0007669"/>
    <property type="project" value="InterPro"/>
</dbReference>
<dbReference type="GO" id="GO:0061669">
    <property type="term" value="P:spontaneous neurotransmitter secretion"/>
    <property type="evidence" value="ECO:0007669"/>
    <property type="project" value="TreeGrafter"/>
</dbReference>
<evidence type="ECO:0000256" key="3">
    <source>
        <dbReference type="ARBA" id="ARBA00022771"/>
    </source>
</evidence>
<dbReference type="PROSITE" id="PS50178">
    <property type="entry name" value="ZF_FYVE"/>
    <property type="match status" value="1"/>
</dbReference>
<evidence type="ECO:0000256" key="6">
    <source>
        <dbReference type="ARBA" id="ARBA00023018"/>
    </source>
</evidence>
<organism evidence="13 14">
    <name type="scientific">Steinernema carpocapsae</name>
    <name type="common">Entomopathogenic nematode</name>
    <dbReference type="NCBI Taxonomy" id="34508"/>
    <lineage>
        <taxon>Eukaryota</taxon>
        <taxon>Metazoa</taxon>
        <taxon>Ecdysozoa</taxon>
        <taxon>Nematoda</taxon>
        <taxon>Chromadorea</taxon>
        <taxon>Rhabditida</taxon>
        <taxon>Tylenchina</taxon>
        <taxon>Panagrolaimomorpha</taxon>
        <taxon>Strongyloidoidea</taxon>
        <taxon>Steinernematidae</taxon>
        <taxon>Steinernema</taxon>
    </lineage>
</organism>
<dbReference type="Gene3D" id="2.60.40.150">
    <property type="entry name" value="C2 domain"/>
    <property type="match status" value="2"/>
</dbReference>
<dbReference type="GO" id="GO:0017158">
    <property type="term" value="P:regulation of calcium ion-dependent exocytosis"/>
    <property type="evidence" value="ECO:0007669"/>
    <property type="project" value="TreeGrafter"/>
</dbReference>
<dbReference type="InterPro" id="IPR041282">
    <property type="entry name" value="FYVE_2"/>
</dbReference>
<feature type="compositionally biased region" description="Polar residues" evidence="9">
    <location>
        <begin position="346"/>
        <end position="363"/>
    </location>
</feature>
<dbReference type="CDD" id="cd04035">
    <property type="entry name" value="C2A_Rabphilin_Doc2"/>
    <property type="match status" value="1"/>
</dbReference>
<dbReference type="SMART" id="SM00239">
    <property type="entry name" value="C2"/>
    <property type="match status" value="2"/>
</dbReference>
<sequence length="1094" mass="121450">MQPKKRSRINVPPIPTTTQIRSTTSVTDIIASGVAASTSTSSLFRRKPSTNLQQPSHPNPKISSAADLMTMNTMPCRKVGIAGASPNIALRESNTEYYIDLMNDWEIGGTQNRWVCPSDRHLQLRAQLKSGWSVRTSTARSPTNAKLQTGAITEEEQEQIRKVLERAEAGKINEQERIGRMVDRLEKMRTRATGNGVTQCLLCQTEFGLLASKSYAAMCLDCRKYVCQKNCGVDTYDHRRKENVFLCKICSEYREVMWKKSGAWFYREMPEYTKPAGDNGLHSPNMAYTLMKRSPMHPSPTSMSTPTGNGGGMWMHARKSNTPIPPSVFNNNMNGSIPNGRHSSAGPPTSRQLPLPSDQQQRLKCSPRPKITPSWVNEKVQSSMSIDDDDGASSSSSNEGDFKQCGVPLRRHHGNNTHFTRPKDLMPQRQNSGGSTGSARNAPQPTRQKVNLQRFALASRSRITDTDSNVIEFNHQIYIYAMFTNFTNFLMMTIARTSLTAPRHPFPLATPWPPHRHLLVATPSSYGGDDFAQNHSTTVAADASDAKSIDSGVVQSDHSAQQASIAHSFSSHVIPTVPPTFHSAPTPTKLSSSNASSTSTTPNPPPPIPPRNPTPTPITIPNSASTHSVGAGFGAGFHSALGGGHGLPPPLPVASSQQPQPPPAPKPERRFSQCAGTQTTPAKETDTPQPTFMSSPDDEPRQMNVKAMASERSVRPCEKRGKVARIERAERPGNGARLGRRPQPVRRTTTEDDEPDDASNGVQLACGHESSCCDCDDDIDEADTVDPGSPFLFCLRRRPVKRRKKRRKRECREDACSLGSIQFSLRYVAEEKKLIVHLIRAKCLKAMDKNGFSDPYVKLHLIPGVAKATKMTSKTVDKTLNPEWNEELVYYGVTEDDKQKKTLRVTVFDRDRIGSDFLGETRFQLKRLPNDEVLQLNRYLEGALPVPADKVEDEERGKILVGISYNVQQGSLFVHIKRCVELIGMDSTGFSDPYCKVLLTPLASKLHKQKTSIKKRTLNPEWNETIKFIVPYKDLPKKTLQINVLDHDVAKQDDYIGSLILSTAAKGERAQQWQKVIENPGQTFEYWHKLELDS</sequence>
<dbReference type="STRING" id="34508.A0A4U5M7N0"/>
<dbReference type="InterPro" id="IPR000008">
    <property type="entry name" value="C2_dom"/>
</dbReference>
<evidence type="ECO:0000256" key="4">
    <source>
        <dbReference type="ARBA" id="ARBA00022833"/>
    </source>
</evidence>
<dbReference type="PANTHER" id="PTHR45729">
    <property type="entry name" value="RABPHILIN, ISOFORM A"/>
    <property type="match status" value="1"/>
</dbReference>
<dbReference type="GO" id="GO:0016020">
    <property type="term" value="C:membrane"/>
    <property type="evidence" value="ECO:0007669"/>
    <property type="project" value="InterPro"/>
</dbReference>
<feature type="region of interest" description="Disordered" evidence="9">
    <location>
        <begin position="576"/>
        <end position="761"/>
    </location>
</feature>
<feature type="compositionally biased region" description="Basic and acidic residues" evidence="9">
    <location>
        <begin position="712"/>
        <end position="731"/>
    </location>
</feature>
<dbReference type="PROSITE" id="PS50004">
    <property type="entry name" value="C2"/>
    <property type="match status" value="2"/>
</dbReference>
<feature type="domain" description="RabBD" evidence="12">
    <location>
        <begin position="146"/>
        <end position="268"/>
    </location>
</feature>
<dbReference type="InterPro" id="IPR047022">
    <property type="entry name" value="Rabphilin_Doc2_C2A"/>
</dbReference>
<dbReference type="Pfam" id="PF02318">
    <property type="entry name" value="FYVE_2"/>
    <property type="match status" value="1"/>
</dbReference>
<dbReference type="InterPro" id="IPR001565">
    <property type="entry name" value="Synaptotagmin"/>
</dbReference>
<dbReference type="SUPFAM" id="SSF49562">
    <property type="entry name" value="C2 domain (Calcium/lipid-binding domain, CaLB)"/>
    <property type="match status" value="2"/>
</dbReference>
<dbReference type="OrthoDB" id="270970at2759"/>
<evidence type="ECO:0000256" key="1">
    <source>
        <dbReference type="ARBA" id="ARBA00022723"/>
    </source>
</evidence>
<dbReference type="Proteomes" id="UP000298663">
    <property type="component" value="Unassembled WGS sequence"/>
</dbReference>
<dbReference type="InterPro" id="IPR011011">
    <property type="entry name" value="Znf_FYVE_PHD"/>
</dbReference>
<keyword evidence="1" id="KW-0479">Metal-binding</keyword>
<dbReference type="SUPFAM" id="SSF57903">
    <property type="entry name" value="FYVE/PHD zinc finger"/>
    <property type="match status" value="1"/>
</dbReference>
<dbReference type="AlphaFoldDB" id="A0A4U5M7N0"/>
<feature type="domain" description="FYVE-type" evidence="11">
    <location>
        <begin position="194"/>
        <end position="255"/>
    </location>
</feature>
<feature type="compositionally biased region" description="Low complexity" evidence="9">
    <location>
        <begin position="586"/>
        <end position="601"/>
    </location>
</feature>
<evidence type="ECO:0000256" key="7">
    <source>
        <dbReference type="ARBA" id="ARBA00034103"/>
    </source>
</evidence>
<dbReference type="PRINTS" id="PR00399">
    <property type="entry name" value="SYNAPTOTAGMN"/>
</dbReference>
<keyword evidence="5" id="KW-0106">Calcium</keyword>
<dbReference type="CDD" id="cd15746">
    <property type="entry name" value="FYVE_RP3A_like"/>
    <property type="match status" value="1"/>
</dbReference>
<dbReference type="Pfam" id="PF00168">
    <property type="entry name" value="C2"/>
    <property type="match status" value="2"/>
</dbReference>
<name>A0A4U5M7N0_STECR</name>
<feature type="region of interest" description="Disordered" evidence="9">
    <location>
        <begin position="319"/>
        <end position="448"/>
    </location>
</feature>
<dbReference type="Gene3D" id="3.30.40.10">
    <property type="entry name" value="Zinc/RING finger domain, C3HC4 (zinc finger)"/>
    <property type="match status" value="1"/>
</dbReference>
<dbReference type="InterPro" id="IPR013083">
    <property type="entry name" value="Znf_RING/FYVE/PHD"/>
</dbReference>
<dbReference type="GO" id="GO:0008270">
    <property type="term" value="F:zinc ion binding"/>
    <property type="evidence" value="ECO:0007669"/>
    <property type="project" value="UniProtKB-KW"/>
</dbReference>
<evidence type="ECO:0008006" key="15">
    <source>
        <dbReference type="Google" id="ProtNLM"/>
    </source>
</evidence>
<dbReference type="EMBL" id="AZBU02000009">
    <property type="protein sequence ID" value="TKR64918.1"/>
    <property type="molecule type" value="Genomic_DNA"/>
</dbReference>
<comment type="subcellular location">
    <subcellularLocation>
        <location evidence="7">Synapse</location>
    </subcellularLocation>
</comment>
<feature type="compositionally biased region" description="Pro residues" evidence="9">
    <location>
        <begin position="602"/>
        <end position="618"/>
    </location>
</feature>
<dbReference type="InterPro" id="IPR017455">
    <property type="entry name" value="Znf_FYVE-rel"/>
</dbReference>
<feature type="domain" description="C2" evidence="10">
    <location>
        <begin position="817"/>
        <end position="938"/>
    </location>
</feature>
<feature type="domain" description="C2" evidence="10">
    <location>
        <begin position="955"/>
        <end position="1088"/>
    </location>
</feature>
<proteinExistence type="predicted"/>
<keyword evidence="14" id="KW-1185">Reference proteome</keyword>
<dbReference type="InterPro" id="IPR030541">
    <property type="entry name" value="FYVE_RBF-1"/>
</dbReference>
<evidence type="ECO:0000256" key="2">
    <source>
        <dbReference type="ARBA" id="ARBA00022737"/>
    </source>
</evidence>
<keyword evidence="2" id="KW-0677">Repeat</keyword>
<feature type="region of interest" description="Disordered" evidence="9">
    <location>
        <begin position="40"/>
        <end position="62"/>
    </location>
</feature>
<dbReference type="GO" id="GO:0031267">
    <property type="term" value="F:small GTPase binding"/>
    <property type="evidence" value="ECO:0007669"/>
    <property type="project" value="InterPro"/>
</dbReference>
<evidence type="ECO:0000256" key="8">
    <source>
        <dbReference type="PROSITE-ProRule" id="PRU00091"/>
    </source>
</evidence>
<keyword evidence="4" id="KW-0862">Zinc</keyword>
<keyword evidence="3 8" id="KW-0863">Zinc-finger</keyword>
<evidence type="ECO:0000313" key="13">
    <source>
        <dbReference type="EMBL" id="TKR64918.1"/>
    </source>
</evidence>
<feature type="compositionally biased region" description="Gly residues" evidence="9">
    <location>
        <begin position="631"/>
        <end position="646"/>
    </location>
</feature>
<dbReference type="PANTHER" id="PTHR45729:SF6">
    <property type="entry name" value="RABPHILIN, ISOFORM A"/>
    <property type="match status" value="1"/>
</dbReference>